<feature type="compositionally biased region" description="Polar residues" evidence="1">
    <location>
        <begin position="92"/>
        <end position="110"/>
    </location>
</feature>
<feature type="compositionally biased region" description="Basic residues" evidence="1">
    <location>
        <begin position="115"/>
        <end position="132"/>
    </location>
</feature>
<feature type="compositionally biased region" description="Basic and acidic residues" evidence="1">
    <location>
        <begin position="52"/>
        <end position="77"/>
    </location>
</feature>
<protein>
    <submittedName>
        <fullName evidence="2">U4/U6.U5 small nuclear ribonucleoprotein 27 kDa protein</fullName>
    </submittedName>
</protein>
<keyword evidence="2" id="KW-0687">Ribonucleoprotein</keyword>
<dbReference type="AlphaFoldDB" id="A0A834F3B1"/>
<evidence type="ECO:0000313" key="3">
    <source>
        <dbReference type="Proteomes" id="UP000646548"/>
    </source>
</evidence>
<feature type="compositionally biased region" description="Basic and acidic residues" evidence="1">
    <location>
        <begin position="179"/>
        <end position="190"/>
    </location>
</feature>
<name>A0A834F3B1_ORYME</name>
<gene>
    <name evidence="2" type="ORF">FQA47_008495</name>
</gene>
<accession>A0A834F3B1</accession>
<sequence length="235" mass="26791">MQNGGEEEKQLTEDLEKGMKALTTNDTSTPAAPPCQTAGRDSGGLALQVAVQEEKEIQASHVPEKEQEAEGESRDLSGRLCASDLDAVQYFGCSTGSGRRQTNTRPLHTFSTDIHRRRSRSTSRERERRRRDRDRSHSRDRDRDRDRDRRRTRSRSPHRRRSRTPPRRHRSSSLSPSRQKQDDDRKDSKAKSAKPIQISAEDMQGKTEEEIEMMKLMGFSSFDSTKSLSGCCNAE</sequence>
<reference evidence="2" key="1">
    <citation type="journal article" name="BMC Genomics">
        <title>Long-read sequencing and de novo genome assembly of marine medaka (Oryzias melastigma).</title>
        <authorList>
            <person name="Liang P."/>
            <person name="Saqib H.S.A."/>
            <person name="Ni X."/>
            <person name="Shen Y."/>
        </authorList>
    </citation>
    <scope>NUCLEOTIDE SEQUENCE</scope>
    <source>
        <strain evidence="2">Bigg-433</strain>
    </source>
</reference>
<proteinExistence type="predicted"/>
<dbReference type="EMBL" id="WKFB01000581">
    <property type="protein sequence ID" value="KAF6719624.1"/>
    <property type="molecule type" value="Genomic_DNA"/>
</dbReference>
<organism evidence="2 3">
    <name type="scientific">Oryzias melastigma</name>
    <name type="common">Marine medaka</name>
    <dbReference type="NCBI Taxonomy" id="30732"/>
    <lineage>
        <taxon>Eukaryota</taxon>
        <taxon>Metazoa</taxon>
        <taxon>Chordata</taxon>
        <taxon>Craniata</taxon>
        <taxon>Vertebrata</taxon>
        <taxon>Euteleostomi</taxon>
        <taxon>Actinopterygii</taxon>
        <taxon>Neopterygii</taxon>
        <taxon>Teleostei</taxon>
        <taxon>Neoteleostei</taxon>
        <taxon>Acanthomorphata</taxon>
        <taxon>Ovalentaria</taxon>
        <taxon>Atherinomorphae</taxon>
        <taxon>Beloniformes</taxon>
        <taxon>Adrianichthyidae</taxon>
        <taxon>Oryziinae</taxon>
        <taxon>Oryzias</taxon>
    </lineage>
</organism>
<dbReference type="PANTHER" id="PTHR31077">
    <property type="entry name" value="U4/U6.U5 SMALL NUCLEAR RIBONUCLEOPROTEIN 27 KDA PROTEIN"/>
    <property type="match status" value="1"/>
</dbReference>
<dbReference type="Proteomes" id="UP000646548">
    <property type="component" value="Unassembled WGS sequence"/>
</dbReference>
<dbReference type="GO" id="GO:0071011">
    <property type="term" value="C:precatalytic spliceosome"/>
    <property type="evidence" value="ECO:0007669"/>
    <property type="project" value="TreeGrafter"/>
</dbReference>
<comment type="caution">
    <text evidence="2">The sequence shown here is derived from an EMBL/GenBank/DDBJ whole genome shotgun (WGS) entry which is preliminary data.</text>
</comment>
<feature type="region of interest" description="Disordered" evidence="1">
    <location>
        <begin position="91"/>
        <end position="206"/>
    </location>
</feature>
<evidence type="ECO:0000256" key="1">
    <source>
        <dbReference type="SAM" id="MobiDB-lite"/>
    </source>
</evidence>
<feature type="compositionally biased region" description="Basic residues" evidence="1">
    <location>
        <begin position="150"/>
        <end position="171"/>
    </location>
</feature>
<feature type="compositionally biased region" description="Basic and acidic residues" evidence="1">
    <location>
        <begin position="1"/>
        <end position="19"/>
    </location>
</feature>
<dbReference type="PANTHER" id="PTHR31077:SF1">
    <property type="entry name" value="U4_U6.U5 SMALL NUCLEAR RIBONUCLEOPROTEIN 27 KDA PROTEIN"/>
    <property type="match status" value="1"/>
</dbReference>
<feature type="compositionally biased region" description="Basic and acidic residues" evidence="1">
    <location>
        <begin position="133"/>
        <end position="149"/>
    </location>
</feature>
<feature type="region of interest" description="Disordered" evidence="1">
    <location>
        <begin position="1"/>
        <end position="78"/>
    </location>
</feature>
<evidence type="ECO:0000313" key="2">
    <source>
        <dbReference type="EMBL" id="KAF6719624.1"/>
    </source>
</evidence>